<dbReference type="EMBL" id="JAASQL010000002">
    <property type="protein sequence ID" value="NIJ45404.1"/>
    <property type="molecule type" value="Genomic_DNA"/>
</dbReference>
<keyword evidence="2" id="KW-1185">Reference proteome</keyword>
<gene>
    <name evidence="1" type="ORF">FHR24_001872</name>
</gene>
<dbReference type="Proteomes" id="UP000745859">
    <property type="component" value="Unassembled WGS sequence"/>
</dbReference>
<evidence type="ECO:0000313" key="1">
    <source>
        <dbReference type="EMBL" id="NIJ45404.1"/>
    </source>
</evidence>
<evidence type="ECO:0000313" key="2">
    <source>
        <dbReference type="Proteomes" id="UP000745859"/>
    </source>
</evidence>
<protein>
    <submittedName>
        <fullName evidence="1">Uncharacterized protein</fullName>
    </submittedName>
</protein>
<comment type="caution">
    <text evidence="1">The sequence shown here is derived from an EMBL/GenBank/DDBJ whole genome shotgun (WGS) entry which is preliminary data.</text>
</comment>
<name>A0ABX0U990_9FLAO</name>
<organism evidence="1 2">
    <name type="scientific">Wenyingzhuangia heitensis</name>
    <dbReference type="NCBI Taxonomy" id="1487859"/>
    <lineage>
        <taxon>Bacteria</taxon>
        <taxon>Pseudomonadati</taxon>
        <taxon>Bacteroidota</taxon>
        <taxon>Flavobacteriia</taxon>
        <taxon>Flavobacteriales</taxon>
        <taxon>Flavobacteriaceae</taxon>
        <taxon>Wenyingzhuangia</taxon>
    </lineage>
</organism>
<proteinExistence type="predicted"/>
<reference evidence="1 2" key="1">
    <citation type="submission" date="2020-03" db="EMBL/GenBank/DDBJ databases">
        <title>Genomic Encyclopedia of Type Strains, Phase IV (KMG-IV): sequencing the most valuable type-strain genomes for metagenomic binning, comparative biology and taxonomic classification.</title>
        <authorList>
            <person name="Goeker M."/>
        </authorList>
    </citation>
    <scope>NUCLEOTIDE SEQUENCE [LARGE SCALE GENOMIC DNA]</scope>
    <source>
        <strain evidence="1 2">DSM 101599</strain>
    </source>
</reference>
<dbReference type="RefSeq" id="WP_167187403.1">
    <property type="nucleotide sequence ID" value="NZ_JAASQL010000002.1"/>
</dbReference>
<sequence>MDTANVNQLKTELNTLDRTELIEVVLRLSKFKKENKELLTYLLFESKNEEDYIYEIKKEIDLLFKGMNTSSFFYMKKTIRKTLKITKTYIRYSNIKETEVELLLYFCRKLRSVQPSITKNQQLLNLFYREIKLIERKLTTLHQDLQFDYKTRLENLKL</sequence>
<accession>A0ABX0U990</accession>